<dbReference type="RefSeq" id="WP_331214359.1">
    <property type="nucleotide sequence ID" value="NZ_JAZGQK010000010.1"/>
</dbReference>
<proteinExistence type="predicted"/>
<dbReference type="Pfam" id="PF19812">
    <property type="entry name" value="DUF6295"/>
    <property type="match status" value="1"/>
</dbReference>
<dbReference type="EMBL" id="JAZGQK010000010">
    <property type="protein sequence ID" value="MEE6259227.1"/>
    <property type="molecule type" value="Genomic_DNA"/>
</dbReference>
<gene>
    <name evidence="1" type="ORF">V1633_12095</name>
</gene>
<dbReference type="InterPro" id="IPR046262">
    <property type="entry name" value="DUF6295"/>
</dbReference>
<accession>A0ABU7RRU8</accession>
<evidence type="ECO:0000313" key="2">
    <source>
        <dbReference type="Proteomes" id="UP001332243"/>
    </source>
</evidence>
<dbReference type="Proteomes" id="UP001332243">
    <property type="component" value="Unassembled WGS sequence"/>
</dbReference>
<name>A0ABU7RRU8_9ACTN</name>
<organism evidence="1 2">
    <name type="scientific">Plantactinospora sonchi</name>
    <dbReference type="NCBI Taxonomy" id="1544735"/>
    <lineage>
        <taxon>Bacteria</taxon>
        <taxon>Bacillati</taxon>
        <taxon>Actinomycetota</taxon>
        <taxon>Actinomycetes</taxon>
        <taxon>Micromonosporales</taxon>
        <taxon>Micromonosporaceae</taxon>
        <taxon>Plantactinospora</taxon>
    </lineage>
</organism>
<evidence type="ECO:0000313" key="1">
    <source>
        <dbReference type="EMBL" id="MEE6259227.1"/>
    </source>
</evidence>
<keyword evidence="2" id="KW-1185">Reference proteome</keyword>
<reference evidence="1 2" key="1">
    <citation type="submission" date="2024-01" db="EMBL/GenBank/DDBJ databases">
        <title>Genome insights into Plantactinospora sonchi sp. nov.</title>
        <authorList>
            <person name="Wang L."/>
        </authorList>
    </citation>
    <scope>NUCLEOTIDE SEQUENCE [LARGE SCALE GENOMIC DNA]</scope>
    <source>
        <strain evidence="1 2">NEAU-QY2</strain>
    </source>
</reference>
<sequence>MCTYVTVTRTVEGSGKGAAGWFPVTDTSVYVDHPTHAPYGHTVNIDFLNPAAGPGSRVAVELTEESALALVEAIQAALAAAPAGLASREQPV</sequence>
<comment type="caution">
    <text evidence="1">The sequence shown here is derived from an EMBL/GenBank/DDBJ whole genome shotgun (WGS) entry which is preliminary data.</text>
</comment>
<protein>
    <submittedName>
        <fullName evidence="1">DUF6295 family protein</fullName>
    </submittedName>
</protein>